<evidence type="ECO:0000313" key="5">
    <source>
        <dbReference type="Proteomes" id="UP000290540"/>
    </source>
</evidence>
<gene>
    <name evidence="4" type="ORF">BFJ63_vAg16489</name>
</gene>
<evidence type="ECO:0000256" key="2">
    <source>
        <dbReference type="SAM" id="MobiDB-lite"/>
    </source>
</evidence>
<dbReference type="InterPro" id="IPR004827">
    <property type="entry name" value="bZIP"/>
</dbReference>
<feature type="coiled-coil region" evidence="1">
    <location>
        <begin position="154"/>
        <end position="195"/>
    </location>
</feature>
<dbReference type="GO" id="GO:0000981">
    <property type="term" value="F:DNA-binding transcription factor activity, RNA polymerase II-specific"/>
    <property type="evidence" value="ECO:0007669"/>
    <property type="project" value="TreeGrafter"/>
</dbReference>
<feature type="region of interest" description="Disordered" evidence="2">
    <location>
        <begin position="102"/>
        <end position="139"/>
    </location>
</feature>
<name>A0A4Q2V156_FUSOX</name>
<dbReference type="PANTHER" id="PTHR23334">
    <property type="entry name" value="CCAAT/ENHANCER BINDING PROTEIN"/>
    <property type="match status" value="1"/>
</dbReference>
<dbReference type="CDD" id="cd12193">
    <property type="entry name" value="bZIP_GCN4"/>
    <property type="match status" value="1"/>
</dbReference>
<feature type="domain" description="BZIP" evidence="3">
    <location>
        <begin position="142"/>
        <end position="198"/>
    </location>
</feature>
<dbReference type="Proteomes" id="UP000290540">
    <property type="component" value="Unassembled WGS sequence"/>
</dbReference>
<dbReference type="PROSITE" id="PS00036">
    <property type="entry name" value="BZIP_BASIC"/>
    <property type="match status" value="1"/>
</dbReference>
<proteinExistence type="predicted"/>
<dbReference type="GO" id="GO:0006351">
    <property type="term" value="P:DNA-templated transcription"/>
    <property type="evidence" value="ECO:0007669"/>
    <property type="project" value="InterPro"/>
</dbReference>
<dbReference type="InterPro" id="IPR046347">
    <property type="entry name" value="bZIP_sf"/>
</dbReference>
<dbReference type="SUPFAM" id="SSF57959">
    <property type="entry name" value="Leucine zipper domain"/>
    <property type="match status" value="1"/>
</dbReference>
<comment type="caution">
    <text evidence="4">The sequence shown here is derived from an EMBL/GenBank/DDBJ whole genome shotgun (WGS) entry which is preliminary data.</text>
</comment>
<dbReference type="PROSITE" id="PS50217">
    <property type="entry name" value="BZIP"/>
    <property type="match status" value="1"/>
</dbReference>
<reference evidence="4 5" key="1">
    <citation type="submission" date="2016-12" db="EMBL/GenBank/DDBJ databases">
        <title>Draft genome sequence of Fusarium oxysporum causing rot on Narcissus.</title>
        <authorList>
            <person name="Armitage A.D."/>
            <person name="Taylor A."/>
            <person name="Clarkson J.P."/>
            <person name="Harrison R.J."/>
            <person name="Jackson A.C."/>
        </authorList>
    </citation>
    <scope>NUCLEOTIDE SEQUENCE [LARGE SCALE GENOMIC DNA]</scope>
    <source>
        <strain evidence="4 5">N139</strain>
    </source>
</reference>
<evidence type="ECO:0000313" key="4">
    <source>
        <dbReference type="EMBL" id="RYC80625.1"/>
    </source>
</evidence>
<dbReference type="AlphaFoldDB" id="A0A4Q2V156"/>
<dbReference type="Gene3D" id="1.20.5.170">
    <property type="match status" value="1"/>
</dbReference>
<accession>A0A4Q2V156</accession>
<feature type="compositionally biased region" description="Low complexity" evidence="2">
    <location>
        <begin position="107"/>
        <end position="119"/>
    </location>
</feature>
<dbReference type="SMART" id="SM00338">
    <property type="entry name" value="BRLZ"/>
    <property type="match status" value="1"/>
</dbReference>
<evidence type="ECO:0000259" key="3">
    <source>
        <dbReference type="PROSITE" id="PS50217"/>
    </source>
</evidence>
<evidence type="ECO:0000256" key="1">
    <source>
        <dbReference type="SAM" id="Coils"/>
    </source>
</evidence>
<organism evidence="4 5">
    <name type="scientific">Fusarium oxysporum f. sp. narcissi</name>
    <dbReference type="NCBI Taxonomy" id="451672"/>
    <lineage>
        <taxon>Eukaryota</taxon>
        <taxon>Fungi</taxon>
        <taxon>Dikarya</taxon>
        <taxon>Ascomycota</taxon>
        <taxon>Pezizomycotina</taxon>
        <taxon>Sordariomycetes</taxon>
        <taxon>Hypocreomycetidae</taxon>
        <taxon>Hypocreales</taxon>
        <taxon>Nectriaceae</taxon>
        <taxon>Fusarium</taxon>
        <taxon>Fusarium oxysporum species complex</taxon>
    </lineage>
</organism>
<dbReference type="Pfam" id="PF07716">
    <property type="entry name" value="bZIP_2"/>
    <property type="match status" value="1"/>
</dbReference>
<dbReference type="PANTHER" id="PTHR23334:SF20">
    <property type="entry name" value="BASIC LEUCINE ZIPPER 24"/>
    <property type="match status" value="1"/>
</dbReference>
<dbReference type="GO" id="GO:0000978">
    <property type="term" value="F:RNA polymerase II cis-regulatory region sequence-specific DNA binding"/>
    <property type="evidence" value="ECO:0007669"/>
    <property type="project" value="TreeGrafter"/>
</dbReference>
<protein>
    <recommendedName>
        <fullName evidence="3">BZIP domain-containing protein</fullName>
    </recommendedName>
</protein>
<keyword evidence="1" id="KW-0175">Coiled coil</keyword>
<feature type="region of interest" description="Disordered" evidence="2">
    <location>
        <begin position="1"/>
        <end position="44"/>
    </location>
</feature>
<dbReference type="InterPro" id="IPR031106">
    <property type="entry name" value="C/EBP"/>
</dbReference>
<dbReference type="EMBL" id="MQTW01000345">
    <property type="protein sequence ID" value="RYC80625.1"/>
    <property type="molecule type" value="Genomic_DNA"/>
</dbReference>
<sequence length="198" mass="21528">MPAETDEHTCGGCLAGSEGESGTGGILQASSVVNPSPKLTDDAASYAPMWNPAACVEGDQDVQTISHFDQPNESLLFPSPVPSFFPSVSPALEQGLCSDGVASNLYTTRPTPSSSSSSPENLQNSSKQCKKADETSRALIHKRQRNTIAARKYRQKKMDRIAELEQALEAVKEERNDLELQLAKKDAEVSFLREMLRK</sequence>